<gene>
    <name evidence="2" type="ORF">HII31_13332</name>
</gene>
<feature type="compositionally biased region" description="Basic and acidic residues" evidence="1">
    <location>
        <begin position="165"/>
        <end position="180"/>
    </location>
</feature>
<feature type="compositionally biased region" description="Basic residues" evidence="1">
    <location>
        <begin position="181"/>
        <end position="190"/>
    </location>
</feature>
<comment type="caution">
    <text evidence="2">The sequence shown here is derived from an EMBL/GenBank/DDBJ whole genome shotgun (WGS) entry which is preliminary data.</text>
</comment>
<feature type="compositionally biased region" description="Basic and acidic residues" evidence="1">
    <location>
        <begin position="1"/>
        <end position="19"/>
    </location>
</feature>
<evidence type="ECO:0000313" key="2">
    <source>
        <dbReference type="EMBL" id="KAF7185353.1"/>
    </source>
</evidence>
<evidence type="ECO:0000313" key="3">
    <source>
        <dbReference type="Proteomes" id="UP000660729"/>
    </source>
</evidence>
<dbReference type="EMBL" id="JABCIY010000338">
    <property type="protein sequence ID" value="KAF7185353.1"/>
    <property type="molecule type" value="Genomic_DNA"/>
</dbReference>
<feature type="region of interest" description="Disordered" evidence="1">
    <location>
        <begin position="1"/>
        <end position="42"/>
    </location>
</feature>
<dbReference type="OrthoDB" id="10420336at2759"/>
<organism evidence="2 3">
    <name type="scientific">Pseudocercospora fuligena</name>
    <dbReference type="NCBI Taxonomy" id="685502"/>
    <lineage>
        <taxon>Eukaryota</taxon>
        <taxon>Fungi</taxon>
        <taxon>Dikarya</taxon>
        <taxon>Ascomycota</taxon>
        <taxon>Pezizomycotina</taxon>
        <taxon>Dothideomycetes</taxon>
        <taxon>Dothideomycetidae</taxon>
        <taxon>Mycosphaerellales</taxon>
        <taxon>Mycosphaerellaceae</taxon>
        <taxon>Pseudocercospora</taxon>
    </lineage>
</organism>
<protein>
    <submittedName>
        <fullName evidence="2">Uncharacterized protein</fullName>
    </submittedName>
</protein>
<evidence type="ECO:0000256" key="1">
    <source>
        <dbReference type="SAM" id="MobiDB-lite"/>
    </source>
</evidence>
<keyword evidence="3" id="KW-1185">Reference proteome</keyword>
<feature type="compositionally biased region" description="Low complexity" evidence="1">
    <location>
        <begin position="258"/>
        <end position="275"/>
    </location>
</feature>
<feature type="compositionally biased region" description="Low complexity" evidence="1">
    <location>
        <begin position="26"/>
        <end position="36"/>
    </location>
</feature>
<dbReference type="Proteomes" id="UP000660729">
    <property type="component" value="Unassembled WGS sequence"/>
</dbReference>
<accession>A0A8H6VAS4</accession>
<dbReference type="AlphaFoldDB" id="A0A8H6VAS4"/>
<reference evidence="2" key="1">
    <citation type="submission" date="2020-04" db="EMBL/GenBank/DDBJ databases">
        <title>Draft genome resource of the tomato pathogen Pseudocercospora fuligena.</title>
        <authorList>
            <person name="Zaccaron A."/>
        </authorList>
    </citation>
    <scope>NUCLEOTIDE SEQUENCE</scope>
    <source>
        <strain evidence="2">PF001</strain>
    </source>
</reference>
<proteinExistence type="predicted"/>
<name>A0A8H6VAS4_9PEZI</name>
<feature type="region of interest" description="Disordered" evidence="1">
    <location>
        <begin position="155"/>
        <end position="291"/>
    </location>
</feature>
<sequence length="350" mass="39823">MAPTIKRECSVVPRLDQRRGGGNGGSSRSTQSQNGNAANSTQGGDYKLPDWVFYSNADIMHYFKCDEVDLRILKAHLKDFMERNDYDGKPFPETWQEDLDKRHFRALWNRMAAHSEEFDEMLSGARWEGDEEKPRDLPTKLLNCKKRLGLGWKSAAAKRRKAAEKKRAADEKEERREARREKKRQARRAAKARELSGEAEDEDYPANGRGSPTPDYEERPYPAYGRTSPEPTYLEEGICPDFRESTATPSSGRQRFFSARPSMSRSTGSSSNSRSPINDADSDIEEVDTPVKRMPDVIDLEELPDIDNPIITFKKEVAETMDLDELEDVKPFTKLSLIEMEDGTIDLTGD</sequence>